<comment type="caution">
    <text evidence="1">The sequence shown here is derived from an EMBL/GenBank/DDBJ whole genome shotgun (WGS) entry which is preliminary data.</text>
</comment>
<dbReference type="AlphaFoldDB" id="A0A941DWL6"/>
<protein>
    <submittedName>
        <fullName evidence="1">Cof-type HAD-IIB family hydrolase</fullName>
    </submittedName>
</protein>
<gene>
    <name evidence="1" type="ORF">KCX74_10515</name>
</gene>
<dbReference type="PANTHER" id="PTHR10000:SF25">
    <property type="entry name" value="PHOSPHATASE YKRA-RELATED"/>
    <property type="match status" value="1"/>
</dbReference>
<name>A0A941DWL6_9BACI</name>
<dbReference type="SFLD" id="SFLDG01140">
    <property type="entry name" value="C2.B:_Phosphomannomutase_and_P"/>
    <property type="match status" value="1"/>
</dbReference>
<dbReference type="Pfam" id="PF08282">
    <property type="entry name" value="Hydrolase_3"/>
    <property type="match status" value="1"/>
</dbReference>
<keyword evidence="1" id="KW-0378">Hydrolase</keyword>
<dbReference type="SUPFAM" id="SSF56784">
    <property type="entry name" value="HAD-like"/>
    <property type="match status" value="1"/>
</dbReference>
<dbReference type="CDD" id="cd07517">
    <property type="entry name" value="HAD_HPP"/>
    <property type="match status" value="1"/>
</dbReference>
<reference evidence="1" key="1">
    <citation type="submission" date="2021-04" db="EMBL/GenBank/DDBJ databases">
        <title>Isolation and polyphasic classification of algal microorganism.</title>
        <authorList>
            <person name="Wang S."/>
        </authorList>
    </citation>
    <scope>NUCLEOTIDE SEQUENCE</scope>
    <source>
        <strain evidence="1">720a</strain>
    </source>
</reference>
<dbReference type="InterPro" id="IPR036412">
    <property type="entry name" value="HAD-like_sf"/>
</dbReference>
<dbReference type="InterPro" id="IPR023214">
    <property type="entry name" value="HAD_sf"/>
</dbReference>
<sequence length="257" mass="29060">MQKKIVFFDIDGTLLDHHKQLPASTKEAIQELKNKGVYVAIATGRAPFMFEDIRKELDIHSYVSFNGQFVVFEGKTVYENPLEKEELANLYNKALDLDYPLVYLNNQEMRASVSDHPFISESMGSLKISYPKVDPDFYKVNKIHQALIFCENEQEKLFARAHDRLHFLRWHDYSCDILPIGGSKAVGVEKLIEASGLDLQDTYSFGDGLNDIEMLKETGTGIAMGNAVPELKKVADFTTASVDQDGIRKGLEYVNLV</sequence>
<evidence type="ECO:0000313" key="2">
    <source>
        <dbReference type="Proteomes" id="UP000675284"/>
    </source>
</evidence>
<accession>A0A941DWL6</accession>
<evidence type="ECO:0000313" key="1">
    <source>
        <dbReference type="EMBL" id="MBR7796469.1"/>
    </source>
</evidence>
<dbReference type="SFLD" id="SFLDG01144">
    <property type="entry name" value="C2.B.4:_PGP_Like"/>
    <property type="match status" value="1"/>
</dbReference>
<proteinExistence type="predicted"/>
<dbReference type="NCBIfam" id="TIGR01484">
    <property type="entry name" value="HAD-SF-IIB"/>
    <property type="match status" value="1"/>
</dbReference>
<dbReference type="RefSeq" id="WP_026680750.1">
    <property type="nucleotide sequence ID" value="NZ_BAAACY010000166.1"/>
</dbReference>
<dbReference type="SFLD" id="SFLDS00003">
    <property type="entry name" value="Haloacid_Dehalogenase"/>
    <property type="match status" value="1"/>
</dbReference>
<dbReference type="Gene3D" id="3.30.1240.10">
    <property type="match status" value="1"/>
</dbReference>
<dbReference type="Gene3D" id="3.40.50.1000">
    <property type="entry name" value="HAD superfamily/HAD-like"/>
    <property type="match status" value="1"/>
</dbReference>
<keyword evidence="2" id="KW-1185">Reference proteome</keyword>
<dbReference type="InterPro" id="IPR000150">
    <property type="entry name" value="Cof"/>
</dbReference>
<dbReference type="GO" id="GO:0016791">
    <property type="term" value="F:phosphatase activity"/>
    <property type="evidence" value="ECO:0007669"/>
    <property type="project" value="UniProtKB-ARBA"/>
</dbReference>
<dbReference type="EMBL" id="JAGSOT010000027">
    <property type="protein sequence ID" value="MBR7796469.1"/>
    <property type="molecule type" value="Genomic_DNA"/>
</dbReference>
<dbReference type="PANTHER" id="PTHR10000">
    <property type="entry name" value="PHOSPHOSERINE PHOSPHATASE"/>
    <property type="match status" value="1"/>
</dbReference>
<dbReference type="GO" id="GO:0000287">
    <property type="term" value="F:magnesium ion binding"/>
    <property type="evidence" value="ECO:0007669"/>
    <property type="project" value="TreeGrafter"/>
</dbReference>
<organism evidence="1 2">
    <name type="scientific">Virgibacillus salarius</name>
    <dbReference type="NCBI Taxonomy" id="447199"/>
    <lineage>
        <taxon>Bacteria</taxon>
        <taxon>Bacillati</taxon>
        <taxon>Bacillota</taxon>
        <taxon>Bacilli</taxon>
        <taxon>Bacillales</taxon>
        <taxon>Bacillaceae</taxon>
        <taxon>Virgibacillus</taxon>
    </lineage>
</organism>
<dbReference type="Proteomes" id="UP000675284">
    <property type="component" value="Unassembled WGS sequence"/>
</dbReference>
<dbReference type="GO" id="GO:0005829">
    <property type="term" value="C:cytosol"/>
    <property type="evidence" value="ECO:0007669"/>
    <property type="project" value="TreeGrafter"/>
</dbReference>
<dbReference type="InterPro" id="IPR006379">
    <property type="entry name" value="HAD-SF_hydro_IIB"/>
</dbReference>
<dbReference type="NCBIfam" id="TIGR00099">
    <property type="entry name" value="Cof-subfamily"/>
    <property type="match status" value="1"/>
</dbReference>